<keyword evidence="1" id="KW-0808">Transferase</keyword>
<protein>
    <submittedName>
        <fullName evidence="2">A-glycosyltransferase-related protein, glycosyltransferase family 4 protein</fullName>
    </submittedName>
</protein>
<dbReference type="SUPFAM" id="SSF53756">
    <property type="entry name" value="UDP-Glycosyltransferase/glycogen phosphorylase"/>
    <property type="match status" value="1"/>
</dbReference>
<keyword evidence="3" id="KW-1185">Reference proteome</keyword>
<dbReference type="Proteomes" id="UP000001822">
    <property type="component" value="Chromosome"/>
</dbReference>
<dbReference type="Gene3D" id="3.40.50.2000">
    <property type="entry name" value="Glycogen Phosphorylase B"/>
    <property type="match status" value="2"/>
</dbReference>
<evidence type="ECO:0000256" key="1">
    <source>
        <dbReference type="ARBA" id="ARBA00022679"/>
    </source>
</evidence>
<dbReference type="Pfam" id="PF13692">
    <property type="entry name" value="Glyco_trans_1_4"/>
    <property type="match status" value="1"/>
</dbReference>
<dbReference type="EMBL" id="CP000383">
    <property type="protein sequence ID" value="ABG58209.1"/>
    <property type="molecule type" value="Genomic_DNA"/>
</dbReference>
<dbReference type="PANTHER" id="PTHR46401">
    <property type="entry name" value="GLYCOSYLTRANSFERASE WBBK-RELATED"/>
    <property type="match status" value="1"/>
</dbReference>
<dbReference type="CDD" id="cd03801">
    <property type="entry name" value="GT4_PimA-like"/>
    <property type="match status" value="1"/>
</dbReference>
<gene>
    <name evidence="2" type="ordered locus">CHU_0930</name>
</gene>
<dbReference type="OrthoDB" id="1450439at2"/>
<dbReference type="KEGG" id="chu:CHU_0930"/>
<sequence>MNILVALSRFPYPTDKGDKLRAFYQIKELSKKHTVFLLCLSDEVVADKHQMKVKEYCEEIKIIRLEKKHIYWNLFSSLFNKSPFQVNYFKNSEMKMIMSQWIYKFNIDVAYVQLVRLVENIPFEEDIPFFLDYMDALSEGMYKRVHFSTFYQKPLVRIEAKRLKQYEINASKLFQGYSIITNQDAEFLPKSVQKNMAIIPNGVNDYYLQDAARIEKKYDLIFTGNMGYHPNIVAAQFIVQQVLPLLALKGLKLSVCLAGTSPSADVLKLQSENVLVTGFVDDIKPYLLGSRIFVAPLLSGSGLQNKLLEAMACGLPSITTSLANKALGAKHESQIYIADTAQAFADRIEYVLENELVAEKIGNEGKEFIKEHFDWSQTTALLEQAFEEVVEKSLQQ</sequence>
<evidence type="ECO:0000313" key="3">
    <source>
        <dbReference type="Proteomes" id="UP000001822"/>
    </source>
</evidence>
<accession>A0A6N4SPF2</accession>
<dbReference type="PANTHER" id="PTHR46401:SF2">
    <property type="entry name" value="GLYCOSYLTRANSFERASE WBBK-RELATED"/>
    <property type="match status" value="1"/>
</dbReference>
<proteinExistence type="predicted"/>
<organism evidence="2 3">
    <name type="scientific">Cytophaga hutchinsonii (strain ATCC 33406 / DSM 1761 / CIP 103989 / NBRC 15051 / NCIMB 9469 / D465)</name>
    <dbReference type="NCBI Taxonomy" id="269798"/>
    <lineage>
        <taxon>Bacteria</taxon>
        <taxon>Pseudomonadati</taxon>
        <taxon>Bacteroidota</taxon>
        <taxon>Cytophagia</taxon>
        <taxon>Cytophagales</taxon>
        <taxon>Cytophagaceae</taxon>
        <taxon>Cytophaga</taxon>
    </lineage>
</organism>
<name>A0A6N4SPF2_CYTH3</name>
<evidence type="ECO:0000313" key="2">
    <source>
        <dbReference type="EMBL" id="ABG58209.1"/>
    </source>
</evidence>
<dbReference type="AlphaFoldDB" id="A0A6N4SPF2"/>
<dbReference type="GO" id="GO:0016757">
    <property type="term" value="F:glycosyltransferase activity"/>
    <property type="evidence" value="ECO:0007669"/>
    <property type="project" value="TreeGrafter"/>
</dbReference>
<dbReference type="GO" id="GO:0009103">
    <property type="term" value="P:lipopolysaccharide biosynthetic process"/>
    <property type="evidence" value="ECO:0007669"/>
    <property type="project" value="TreeGrafter"/>
</dbReference>
<dbReference type="RefSeq" id="WP_011584324.1">
    <property type="nucleotide sequence ID" value="NC_008255.1"/>
</dbReference>
<reference evidence="2 3" key="1">
    <citation type="journal article" date="2007" name="Appl. Environ. Microbiol.">
        <title>Genome sequence of the cellulolytic gliding bacterium Cytophaga hutchinsonii.</title>
        <authorList>
            <person name="Xie G."/>
            <person name="Bruce D.C."/>
            <person name="Challacombe J.F."/>
            <person name="Chertkov O."/>
            <person name="Detter J.C."/>
            <person name="Gilna P."/>
            <person name="Han C.S."/>
            <person name="Lucas S."/>
            <person name="Misra M."/>
            <person name="Myers G.L."/>
            <person name="Richardson P."/>
            <person name="Tapia R."/>
            <person name="Thayer N."/>
            <person name="Thompson L.S."/>
            <person name="Brettin T.S."/>
            <person name="Henrissat B."/>
            <person name="Wilson D.B."/>
            <person name="McBride M.J."/>
        </authorList>
    </citation>
    <scope>NUCLEOTIDE SEQUENCE [LARGE SCALE GENOMIC DNA]</scope>
    <source>
        <strain evidence="3">ATCC 33406 / DSM 1761 / CIP 103989 / NBRC 15051 / NCIMB 9469 / D465</strain>
    </source>
</reference>